<reference evidence="1" key="2">
    <citation type="journal article" date="2015" name="Data Brief">
        <title>Shoot transcriptome of the giant reed, Arundo donax.</title>
        <authorList>
            <person name="Barrero R.A."/>
            <person name="Guerrero F.D."/>
            <person name="Moolhuijzen P."/>
            <person name="Goolsby J.A."/>
            <person name="Tidwell J."/>
            <person name="Bellgard S.E."/>
            <person name="Bellgard M.I."/>
        </authorList>
    </citation>
    <scope>NUCLEOTIDE SEQUENCE</scope>
    <source>
        <tissue evidence="1">Shoot tissue taken approximately 20 cm above the soil surface</tissue>
    </source>
</reference>
<sequence>MWNYSTVDFARYASMECGV</sequence>
<dbReference type="EMBL" id="GBRH01233663">
    <property type="protein sequence ID" value="JAD64232.1"/>
    <property type="molecule type" value="Transcribed_RNA"/>
</dbReference>
<protein>
    <submittedName>
        <fullName evidence="1">Uncharacterized protein</fullName>
    </submittedName>
</protein>
<dbReference type="AlphaFoldDB" id="A0A0A9BY84"/>
<reference evidence="1" key="1">
    <citation type="submission" date="2014-09" db="EMBL/GenBank/DDBJ databases">
        <authorList>
            <person name="Magalhaes I.L.F."/>
            <person name="Oliveira U."/>
            <person name="Santos F.R."/>
            <person name="Vidigal T.H.D.A."/>
            <person name="Brescovit A.D."/>
            <person name="Santos A.J."/>
        </authorList>
    </citation>
    <scope>NUCLEOTIDE SEQUENCE</scope>
    <source>
        <tissue evidence="1">Shoot tissue taken approximately 20 cm above the soil surface</tissue>
    </source>
</reference>
<proteinExistence type="predicted"/>
<organism evidence="1">
    <name type="scientific">Arundo donax</name>
    <name type="common">Giant reed</name>
    <name type="synonym">Donax arundinaceus</name>
    <dbReference type="NCBI Taxonomy" id="35708"/>
    <lineage>
        <taxon>Eukaryota</taxon>
        <taxon>Viridiplantae</taxon>
        <taxon>Streptophyta</taxon>
        <taxon>Embryophyta</taxon>
        <taxon>Tracheophyta</taxon>
        <taxon>Spermatophyta</taxon>
        <taxon>Magnoliopsida</taxon>
        <taxon>Liliopsida</taxon>
        <taxon>Poales</taxon>
        <taxon>Poaceae</taxon>
        <taxon>PACMAD clade</taxon>
        <taxon>Arundinoideae</taxon>
        <taxon>Arundineae</taxon>
        <taxon>Arundo</taxon>
    </lineage>
</organism>
<name>A0A0A9BY84_ARUDO</name>
<accession>A0A0A9BY84</accession>
<evidence type="ECO:0000313" key="1">
    <source>
        <dbReference type="EMBL" id="JAD64232.1"/>
    </source>
</evidence>